<dbReference type="RefSeq" id="WP_194447707.1">
    <property type="nucleotide sequence ID" value="NZ_CP063849.1"/>
</dbReference>
<proteinExistence type="predicted"/>
<evidence type="ECO:0000313" key="2">
    <source>
        <dbReference type="Proteomes" id="UP000593892"/>
    </source>
</evidence>
<dbReference type="EMBL" id="CP063849">
    <property type="protein sequence ID" value="QOY86038.1"/>
    <property type="molecule type" value="Genomic_DNA"/>
</dbReference>
<organism evidence="1 2">
    <name type="scientific">Paludibaculum fermentans</name>
    <dbReference type="NCBI Taxonomy" id="1473598"/>
    <lineage>
        <taxon>Bacteria</taxon>
        <taxon>Pseudomonadati</taxon>
        <taxon>Acidobacteriota</taxon>
        <taxon>Terriglobia</taxon>
        <taxon>Bryobacterales</taxon>
        <taxon>Bryobacteraceae</taxon>
        <taxon>Paludibaculum</taxon>
    </lineage>
</organism>
<keyword evidence="2" id="KW-1185">Reference proteome</keyword>
<dbReference type="KEGG" id="pfer:IRI77_24925"/>
<evidence type="ECO:0000313" key="1">
    <source>
        <dbReference type="EMBL" id="QOY86038.1"/>
    </source>
</evidence>
<accession>A0A7S7NLZ5</accession>
<dbReference type="Proteomes" id="UP000593892">
    <property type="component" value="Chromosome"/>
</dbReference>
<dbReference type="AlphaFoldDB" id="A0A7S7NLZ5"/>
<reference evidence="1 2" key="1">
    <citation type="submission" date="2020-10" db="EMBL/GenBank/DDBJ databases">
        <title>Complete genome sequence of Paludibaculum fermentans P105T, a facultatively anaerobic acidobacterium capable of dissimilatory Fe(III) reduction.</title>
        <authorList>
            <person name="Dedysh S.N."/>
            <person name="Beletsky A.V."/>
            <person name="Kulichevskaya I.S."/>
            <person name="Mardanov A.V."/>
            <person name="Ravin N.V."/>
        </authorList>
    </citation>
    <scope>NUCLEOTIDE SEQUENCE [LARGE SCALE GENOMIC DNA]</scope>
    <source>
        <strain evidence="1 2">P105</strain>
    </source>
</reference>
<gene>
    <name evidence="1" type="ORF">IRI77_24925</name>
</gene>
<sequence>MSELNAELTALFRKALFDEYPEWLTYLKDPPQGAANETLEVEIPQAGTGRALLLMTGGEEITLGFDAWHTHLGPFLGLSIEESVEDAMMMIRAFVNEETVVAISYLDGVWQESSFHYRVAPGERNPLWITKVFSWRQTYDAAVEPA</sequence>
<name>A0A7S7NLZ5_PALFE</name>
<protein>
    <submittedName>
        <fullName evidence="1">Uncharacterized protein</fullName>
    </submittedName>
</protein>